<feature type="signal peptide" evidence="3">
    <location>
        <begin position="1"/>
        <end position="25"/>
    </location>
</feature>
<feature type="compositionally biased region" description="Basic residues" evidence="1">
    <location>
        <begin position="428"/>
        <end position="437"/>
    </location>
</feature>
<organism evidence="4 5">
    <name type="scientific">Piloderma croceum (strain F 1598)</name>
    <dbReference type="NCBI Taxonomy" id="765440"/>
    <lineage>
        <taxon>Eukaryota</taxon>
        <taxon>Fungi</taxon>
        <taxon>Dikarya</taxon>
        <taxon>Basidiomycota</taxon>
        <taxon>Agaricomycotina</taxon>
        <taxon>Agaricomycetes</taxon>
        <taxon>Agaricomycetidae</taxon>
        <taxon>Atheliales</taxon>
        <taxon>Atheliaceae</taxon>
        <taxon>Piloderma</taxon>
    </lineage>
</organism>
<feature type="transmembrane region" description="Helical" evidence="2">
    <location>
        <begin position="39"/>
        <end position="58"/>
    </location>
</feature>
<keyword evidence="2" id="KW-0812">Transmembrane</keyword>
<evidence type="ECO:0000256" key="3">
    <source>
        <dbReference type="SAM" id="SignalP"/>
    </source>
</evidence>
<evidence type="ECO:0000313" key="5">
    <source>
        <dbReference type="Proteomes" id="UP000054166"/>
    </source>
</evidence>
<keyword evidence="3" id="KW-0732">Signal</keyword>
<gene>
    <name evidence="4" type="ORF">PILCRDRAFT_821994</name>
</gene>
<dbReference type="Proteomes" id="UP000054166">
    <property type="component" value="Unassembled WGS sequence"/>
</dbReference>
<keyword evidence="2" id="KW-1133">Transmembrane helix</keyword>
<feature type="region of interest" description="Disordered" evidence="1">
    <location>
        <begin position="284"/>
        <end position="317"/>
    </location>
</feature>
<reference evidence="4 5" key="1">
    <citation type="submission" date="2014-04" db="EMBL/GenBank/DDBJ databases">
        <authorList>
            <consortium name="DOE Joint Genome Institute"/>
            <person name="Kuo A."/>
            <person name="Tarkka M."/>
            <person name="Buscot F."/>
            <person name="Kohler A."/>
            <person name="Nagy L.G."/>
            <person name="Floudas D."/>
            <person name="Copeland A."/>
            <person name="Barry K.W."/>
            <person name="Cichocki N."/>
            <person name="Veneault-Fourrey C."/>
            <person name="LaButti K."/>
            <person name="Lindquist E.A."/>
            <person name="Lipzen A."/>
            <person name="Lundell T."/>
            <person name="Morin E."/>
            <person name="Murat C."/>
            <person name="Sun H."/>
            <person name="Tunlid A."/>
            <person name="Henrissat B."/>
            <person name="Grigoriev I.V."/>
            <person name="Hibbett D.S."/>
            <person name="Martin F."/>
            <person name="Nordberg H.P."/>
            <person name="Cantor M.N."/>
            <person name="Hua S.X."/>
        </authorList>
    </citation>
    <scope>NUCLEOTIDE SEQUENCE [LARGE SCALE GENOMIC DNA]</scope>
    <source>
        <strain evidence="4 5">F 1598</strain>
    </source>
</reference>
<dbReference type="AlphaFoldDB" id="A0A0C3BTU3"/>
<reference evidence="5" key="2">
    <citation type="submission" date="2015-01" db="EMBL/GenBank/DDBJ databases">
        <title>Evolutionary Origins and Diversification of the Mycorrhizal Mutualists.</title>
        <authorList>
            <consortium name="DOE Joint Genome Institute"/>
            <consortium name="Mycorrhizal Genomics Consortium"/>
            <person name="Kohler A."/>
            <person name="Kuo A."/>
            <person name="Nagy L.G."/>
            <person name="Floudas D."/>
            <person name="Copeland A."/>
            <person name="Barry K.W."/>
            <person name="Cichocki N."/>
            <person name="Veneault-Fourrey C."/>
            <person name="LaButti K."/>
            <person name="Lindquist E.A."/>
            <person name="Lipzen A."/>
            <person name="Lundell T."/>
            <person name="Morin E."/>
            <person name="Murat C."/>
            <person name="Riley R."/>
            <person name="Ohm R."/>
            <person name="Sun H."/>
            <person name="Tunlid A."/>
            <person name="Henrissat B."/>
            <person name="Grigoriev I.V."/>
            <person name="Hibbett D.S."/>
            <person name="Martin F."/>
        </authorList>
    </citation>
    <scope>NUCLEOTIDE SEQUENCE [LARGE SCALE GENOMIC DNA]</scope>
    <source>
        <strain evidence="5">F 1598</strain>
    </source>
</reference>
<feature type="region of interest" description="Disordered" evidence="1">
    <location>
        <begin position="405"/>
        <end position="437"/>
    </location>
</feature>
<feature type="chain" id="PRO_5002162175" description="MARVEL domain-containing protein" evidence="3">
    <location>
        <begin position="26"/>
        <end position="437"/>
    </location>
</feature>
<evidence type="ECO:0000313" key="4">
    <source>
        <dbReference type="EMBL" id="KIM80732.1"/>
    </source>
</evidence>
<dbReference type="HOGENOM" id="CLU_051224_1_0_1"/>
<proteinExistence type="predicted"/>
<evidence type="ECO:0000256" key="2">
    <source>
        <dbReference type="SAM" id="Phobius"/>
    </source>
</evidence>
<protein>
    <recommendedName>
        <fullName evidence="6">MARVEL domain-containing protein</fullName>
    </recommendedName>
</protein>
<sequence>MAGLNLALLSCSSWWAGRRFLAVLAFGFGSDTSRPSSQLAGHFLISPGLPISYISIYSDKMRNPFLIIRLIFFALMIYMTILTIVFASWNVGETISSGLPAPGAPVFLILNGGALFAFIAAGLAELVSPNARTANVAFECGWTALFSTLQLGAGIAMTVTGPAILCQPATSWGICASSHLLVPVSWLSSFVVITYFFMLLGTTVAHMHTYPSIWRSTVYSVPWFIPPTPIEPDTTTQPESQSPSHSKTRSTSSQGSFIVLRYLRNRISSKIDDVENNISEPILYPRQSNGLQPAPRQPSVGRPVWAKNTSTRRGLDTPFTRMEDTLPANENSLAETRTETIALAAPQPRMAQARRGIDQPFARRVDGPTAPPAVYIDGTLQVPHFDTRPLSPLQRKLTVSPVFSHKVEDQDSPIPLPKRSEWIGANPKRGRGAPRRR</sequence>
<feature type="transmembrane region" description="Helical" evidence="2">
    <location>
        <begin position="184"/>
        <end position="205"/>
    </location>
</feature>
<feature type="transmembrane region" description="Helical" evidence="2">
    <location>
        <begin position="136"/>
        <end position="164"/>
    </location>
</feature>
<accession>A0A0C3BTU3</accession>
<feature type="compositionally biased region" description="Low complexity" evidence="1">
    <location>
        <begin position="231"/>
        <end position="253"/>
    </location>
</feature>
<dbReference type="EMBL" id="KN833002">
    <property type="protein sequence ID" value="KIM80732.1"/>
    <property type="molecule type" value="Genomic_DNA"/>
</dbReference>
<evidence type="ECO:0008006" key="6">
    <source>
        <dbReference type="Google" id="ProtNLM"/>
    </source>
</evidence>
<name>A0A0C3BTU3_PILCF</name>
<keyword evidence="5" id="KW-1185">Reference proteome</keyword>
<feature type="transmembrane region" description="Helical" evidence="2">
    <location>
        <begin position="103"/>
        <end position="124"/>
    </location>
</feature>
<dbReference type="InParanoid" id="A0A0C3BTU3"/>
<dbReference type="STRING" id="765440.A0A0C3BTU3"/>
<keyword evidence="2" id="KW-0472">Membrane</keyword>
<evidence type="ECO:0000256" key="1">
    <source>
        <dbReference type="SAM" id="MobiDB-lite"/>
    </source>
</evidence>
<feature type="region of interest" description="Disordered" evidence="1">
    <location>
        <begin position="230"/>
        <end position="253"/>
    </location>
</feature>
<feature type="transmembrane region" description="Helical" evidence="2">
    <location>
        <begin position="70"/>
        <end position="91"/>
    </location>
</feature>
<dbReference type="OrthoDB" id="3188789at2759"/>